<reference evidence="2" key="1">
    <citation type="submission" date="2023-06" db="EMBL/GenBank/DDBJ databases">
        <authorList>
            <consortium name="Lawrence Berkeley National Laboratory"/>
            <person name="Ahrendt S."/>
            <person name="Sahu N."/>
            <person name="Indic B."/>
            <person name="Wong-Bajracharya J."/>
            <person name="Merenyi Z."/>
            <person name="Ke H.-M."/>
            <person name="Monk M."/>
            <person name="Kocsube S."/>
            <person name="Drula E."/>
            <person name="Lipzen A."/>
            <person name="Balint B."/>
            <person name="Henrissat B."/>
            <person name="Andreopoulos B."/>
            <person name="Martin F.M."/>
            <person name="Harder C.B."/>
            <person name="Rigling D."/>
            <person name="Ford K.L."/>
            <person name="Foster G.D."/>
            <person name="Pangilinan J."/>
            <person name="Papanicolaou A."/>
            <person name="Barry K."/>
            <person name="LaButti K."/>
            <person name="Viragh M."/>
            <person name="Koriabine M."/>
            <person name="Yan M."/>
            <person name="Riley R."/>
            <person name="Champramary S."/>
            <person name="Plett K.L."/>
            <person name="Tsai I.J."/>
            <person name="Slot J."/>
            <person name="Sipos G."/>
            <person name="Plett J."/>
            <person name="Nagy L.G."/>
            <person name="Grigoriev I.V."/>
        </authorList>
    </citation>
    <scope>NUCLEOTIDE SEQUENCE</scope>
    <source>
        <strain evidence="2">ICMP 16352</strain>
    </source>
</reference>
<evidence type="ECO:0000256" key="1">
    <source>
        <dbReference type="SAM" id="Phobius"/>
    </source>
</evidence>
<dbReference type="AlphaFoldDB" id="A0AA39NSC6"/>
<keyword evidence="1" id="KW-1133">Transmembrane helix</keyword>
<proteinExistence type="predicted"/>
<protein>
    <submittedName>
        <fullName evidence="2">Uncharacterized protein</fullName>
    </submittedName>
</protein>
<keyword evidence="1" id="KW-0472">Membrane</keyword>
<comment type="caution">
    <text evidence="2">The sequence shown here is derived from an EMBL/GenBank/DDBJ whole genome shotgun (WGS) entry which is preliminary data.</text>
</comment>
<evidence type="ECO:0000313" key="3">
    <source>
        <dbReference type="Proteomes" id="UP001175227"/>
    </source>
</evidence>
<keyword evidence="3" id="KW-1185">Reference proteome</keyword>
<accession>A0AA39NSC6</accession>
<name>A0AA39NSC6_9AGAR</name>
<organism evidence="2 3">
    <name type="scientific">Armillaria novae-zelandiae</name>
    <dbReference type="NCBI Taxonomy" id="153914"/>
    <lineage>
        <taxon>Eukaryota</taxon>
        <taxon>Fungi</taxon>
        <taxon>Dikarya</taxon>
        <taxon>Basidiomycota</taxon>
        <taxon>Agaricomycotina</taxon>
        <taxon>Agaricomycetes</taxon>
        <taxon>Agaricomycetidae</taxon>
        <taxon>Agaricales</taxon>
        <taxon>Marasmiineae</taxon>
        <taxon>Physalacriaceae</taxon>
        <taxon>Armillaria</taxon>
    </lineage>
</organism>
<feature type="transmembrane region" description="Helical" evidence="1">
    <location>
        <begin position="168"/>
        <end position="188"/>
    </location>
</feature>
<keyword evidence="1" id="KW-0812">Transmembrane</keyword>
<evidence type="ECO:0000313" key="2">
    <source>
        <dbReference type="EMBL" id="KAK0470916.1"/>
    </source>
</evidence>
<gene>
    <name evidence="2" type="ORF">IW261DRAFT_1425598</name>
</gene>
<sequence>MSSKTQGSISIVLVSEMQDGICDPYSDVQPSVRDVVDSLLAITYSQWYVLTLLLGIDIGRHDEREGYGSNKRILTDEYVGGGGTKPRSGSDRYENQNRVKQKTAIATGLSVWSTLVQVTPQAVVKGELAGEDVDVDELVHEVWHPLDRIATLPRSICMILRQAYDQAIHILFWFIVALAGIVVVAAVFTKETPLVPKVQDEGEGEE</sequence>
<dbReference type="EMBL" id="JAUEPR010000057">
    <property type="protein sequence ID" value="KAK0470916.1"/>
    <property type="molecule type" value="Genomic_DNA"/>
</dbReference>
<dbReference type="Proteomes" id="UP001175227">
    <property type="component" value="Unassembled WGS sequence"/>
</dbReference>